<keyword evidence="10" id="KW-0808">Transferase</keyword>
<dbReference type="OrthoDB" id="9787787at2"/>
<dbReference type="PANTHER" id="PTHR33516">
    <property type="entry name" value="LEXA REPRESSOR"/>
    <property type="match status" value="1"/>
</dbReference>
<dbReference type="InterPro" id="IPR036286">
    <property type="entry name" value="LexA/Signal_pep-like_sf"/>
</dbReference>
<evidence type="ECO:0000256" key="8">
    <source>
        <dbReference type="SAM" id="MobiDB-lite"/>
    </source>
</evidence>
<gene>
    <name evidence="10" type="primary">umuD</name>
    <name evidence="10" type="ORF">F2Q65_17640</name>
</gene>
<dbReference type="GO" id="GO:0003887">
    <property type="term" value="F:DNA-directed DNA polymerase activity"/>
    <property type="evidence" value="ECO:0007669"/>
    <property type="project" value="UniProtKB-EC"/>
</dbReference>
<evidence type="ECO:0000256" key="3">
    <source>
        <dbReference type="ARBA" id="ARBA00022801"/>
    </source>
</evidence>
<dbReference type="GO" id="GO:0016787">
    <property type="term" value="F:hydrolase activity"/>
    <property type="evidence" value="ECO:0007669"/>
    <property type="project" value="UniProtKB-KW"/>
</dbReference>
<evidence type="ECO:0000256" key="4">
    <source>
        <dbReference type="ARBA" id="ARBA00022813"/>
    </source>
</evidence>
<dbReference type="EC" id="2.7.7.7" evidence="10"/>
<keyword evidence="3 7" id="KW-0378">Hydrolase</keyword>
<dbReference type="Proteomes" id="UP000322981">
    <property type="component" value="Unassembled WGS sequence"/>
</dbReference>
<dbReference type="GO" id="GO:0006281">
    <property type="term" value="P:DNA repair"/>
    <property type="evidence" value="ECO:0007669"/>
    <property type="project" value="UniProtKB-KW"/>
</dbReference>
<keyword evidence="11" id="KW-1185">Reference proteome</keyword>
<evidence type="ECO:0000256" key="2">
    <source>
        <dbReference type="ARBA" id="ARBA00022763"/>
    </source>
</evidence>
<dbReference type="GO" id="GO:0009432">
    <property type="term" value="P:SOS response"/>
    <property type="evidence" value="ECO:0007669"/>
    <property type="project" value="UniProtKB-KW"/>
</dbReference>
<keyword evidence="10" id="KW-0548">Nucleotidyltransferase</keyword>
<comment type="similarity">
    <text evidence="1 7">Belongs to the peptidase S24 family.</text>
</comment>
<dbReference type="Pfam" id="PF00717">
    <property type="entry name" value="Peptidase_S24"/>
    <property type="match status" value="1"/>
</dbReference>
<dbReference type="GO" id="GO:0006355">
    <property type="term" value="P:regulation of DNA-templated transcription"/>
    <property type="evidence" value="ECO:0007669"/>
    <property type="project" value="InterPro"/>
</dbReference>
<protein>
    <submittedName>
        <fullName evidence="10">Translesion error-prone DNA polymerase V autoproteolytic subunit</fullName>
        <ecNumber evidence="10">2.7.7.7</ecNumber>
    </submittedName>
</protein>
<name>A0A5M8FD55_9GAMM</name>
<feature type="region of interest" description="Disordered" evidence="8">
    <location>
        <begin position="1"/>
        <end position="21"/>
    </location>
</feature>
<reference evidence="10 11" key="1">
    <citation type="submission" date="2019-09" db="EMBL/GenBank/DDBJ databases">
        <title>Whole-genome sequence of the purple sulfur bacterium Thiohalocapsa marina DSM 19078.</title>
        <authorList>
            <person name="Kyndt J.A."/>
            <person name="Meyer T.E."/>
        </authorList>
    </citation>
    <scope>NUCLEOTIDE SEQUENCE [LARGE SCALE GENOMIC DNA]</scope>
    <source>
        <strain evidence="10 11">DSM 19078</strain>
    </source>
</reference>
<keyword evidence="4 7" id="KW-0068">Autocatalytic cleavage</keyword>
<dbReference type="SUPFAM" id="SSF51306">
    <property type="entry name" value="LexA/Signal peptidase"/>
    <property type="match status" value="1"/>
</dbReference>
<keyword evidence="5" id="KW-0234">DNA repair</keyword>
<keyword evidence="6" id="KW-0742">SOS response</keyword>
<evidence type="ECO:0000256" key="5">
    <source>
        <dbReference type="ARBA" id="ARBA00023204"/>
    </source>
</evidence>
<keyword evidence="2" id="KW-0227">DNA damage</keyword>
<dbReference type="Gene3D" id="2.10.109.10">
    <property type="entry name" value="Umud Fragment, subunit A"/>
    <property type="match status" value="1"/>
</dbReference>
<evidence type="ECO:0000256" key="6">
    <source>
        <dbReference type="ARBA" id="ARBA00023236"/>
    </source>
</evidence>
<dbReference type="PRINTS" id="PR00726">
    <property type="entry name" value="LEXASERPTASE"/>
</dbReference>
<evidence type="ECO:0000256" key="1">
    <source>
        <dbReference type="ARBA" id="ARBA00007484"/>
    </source>
</evidence>
<dbReference type="InterPro" id="IPR039418">
    <property type="entry name" value="LexA-like"/>
</dbReference>
<dbReference type="InterPro" id="IPR050077">
    <property type="entry name" value="LexA_repressor"/>
</dbReference>
<dbReference type="GO" id="GO:0003677">
    <property type="term" value="F:DNA binding"/>
    <property type="evidence" value="ECO:0007669"/>
    <property type="project" value="InterPro"/>
</dbReference>
<organism evidence="10 11">
    <name type="scientific">Thiohalocapsa marina</name>
    <dbReference type="NCBI Taxonomy" id="424902"/>
    <lineage>
        <taxon>Bacteria</taxon>
        <taxon>Pseudomonadati</taxon>
        <taxon>Pseudomonadota</taxon>
        <taxon>Gammaproteobacteria</taxon>
        <taxon>Chromatiales</taxon>
        <taxon>Chromatiaceae</taxon>
        <taxon>Thiohalocapsa</taxon>
    </lineage>
</organism>
<dbReference type="NCBIfam" id="NF007621">
    <property type="entry name" value="PRK10276.1"/>
    <property type="match status" value="1"/>
</dbReference>
<evidence type="ECO:0000313" key="11">
    <source>
        <dbReference type="Proteomes" id="UP000322981"/>
    </source>
</evidence>
<dbReference type="EMBL" id="VWXX01000043">
    <property type="protein sequence ID" value="KAA6182599.1"/>
    <property type="molecule type" value="Genomic_DNA"/>
</dbReference>
<dbReference type="PANTHER" id="PTHR33516:SF2">
    <property type="entry name" value="LEXA REPRESSOR-RELATED"/>
    <property type="match status" value="1"/>
</dbReference>
<dbReference type="AlphaFoldDB" id="A0A5M8FD55"/>
<dbReference type="InterPro" id="IPR015927">
    <property type="entry name" value="Peptidase_S24_S26A/B/C"/>
</dbReference>
<proteinExistence type="inferred from homology"/>
<feature type="domain" description="Peptidase S24/S26A/S26B/S26C" evidence="9">
    <location>
        <begin position="46"/>
        <end position="156"/>
    </location>
</feature>
<dbReference type="InterPro" id="IPR006197">
    <property type="entry name" value="Peptidase_S24_LexA"/>
</dbReference>
<sequence length="163" mass="17704">MSPPFCHDNRQASRPRPATKPLRVGAIPCPVARAMPCPLPRMTWPVQAGFPSPAEDDQEPAIDLNALLVPHPEATFLLRVRGHSMTGAGIDDGDVLLVDKALTPSHGRIVIAVVDGEFTVKRLHLGRDGVRLEAANPDYAPIRFQGGQELQVWGVVTRVIKTL</sequence>
<accession>A0A5M8FD55</accession>
<dbReference type="CDD" id="cd06529">
    <property type="entry name" value="S24_LexA-like"/>
    <property type="match status" value="1"/>
</dbReference>
<evidence type="ECO:0000259" key="9">
    <source>
        <dbReference type="Pfam" id="PF00717"/>
    </source>
</evidence>
<comment type="caution">
    <text evidence="10">The sequence shown here is derived from an EMBL/GenBank/DDBJ whole genome shotgun (WGS) entry which is preliminary data.</text>
</comment>
<evidence type="ECO:0000313" key="10">
    <source>
        <dbReference type="EMBL" id="KAA6182599.1"/>
    </source>
</evidence>
<evidence type="ECO:0000256" key="7">
    <source>
        <dbReference type="RuleBase" id="RU003991"/>
    </source>
</evidence>